<dbReference type="GO" id="GO:0010181">
    <property type="term" value="F:FMN binding"/>
    <property type="evidence" value="ECO:0007669"/>
    <property type="project" value="InterPro"/>
</dbReference>
<dbReference type="GO" id="GO:0016628">
    <property type="term" value="F:oxidoreductase activity, acting on the CH-CH group of donors, NAD or NADP as acceptor"/>
    <property type="evidence" value="ECO:0007669"/>
    <property type="project" value="UniProtKB-ARBA"/>
</dbReference>
<dbReference type="CDD" id="cd02933">
    <property type="entry name" value="OYE_like_FMN"/>
    <property type="match status" value="1"/>
</dbReference>
<dbReference type="FunFam" id="3.20.20.70:FF:000059">
    <property type="entry name" value="N-ethylmaleimide reductase, FMN-linked"/>
    <property type="match status" value="1"/>
</dbReference>
<dbReference type="RefSeq" id="WP_063499080.1">
    <property type="nucleotide sequence ID" value="NZ_CP014579.1"/>
</dbReference>
<dbReference type="InterPro" id="IPR001155">
    <property type="entry name" value="OxRdtase_FMN_N"/>
</dbReference>
<dbReference type="STRING" id="1804984.AYM40_26240"/>
<evidence type="ECO:0000313" key="6">
    <source>
        <dbReference type="Proteomes" id="UP000076852"/>
    </source>
</evidence>
<protein>
    <submittedName>
        <fullName evidence="5">Alkene reductase</fullName>
    </submittedName>
</protein>
<dbReference type="AlphaFoldDB" id="A0A160FSD5"/>
<gene>
    <name evidence="5" type="ORF">AYM40_26240</name>
</gene>
<sequence>MSSSSLFSSLRMGRHALAHRVVMAPLTRMRATRPGNVPYELNATYYGQRASSGGLIIAEASQVTPFGQGVPASPGIHSAKQIAGWRLVTDAVHQKGGLIFLQLWHVGRISHSSLQPNGELPVAPSAIRPAGQAMTADFGSAPFETPRALATDEIPALVESFAQAARNAQAAGFDGVELHGANGYLLEQFLQSRSNQRTDAYGGTIENRARLLLEVTQAAADVFGADRVGVRLSPYGRAGDSGEAEPLPLYTYTIRELARYGLAYLHLIEPRSSGAGRADVDHQDVPSAAALFRPIWPGVLIAAGNFTPQTAEQAIDAGHADAIAFGRAFIANPDLPRRLKAGAPLSPYNRATFYGGDAKGYTDYPSLDNSMV</sequence>
<keyword evidence="6" id="KW-1185">Reference proteome</keyword>
<comment type="similarity">
    <text evidence="2">Belongs to the NADH:flavin oxidoreductase/NADH oxidase family.</text>
</comment>
<evidence type="ECO:0000256" key="2">
    <source>
        <dbReference type="ARBA" id="ARBA00005979"/>
    </source>
</evidence>
<proteinExistence type="inferred from homology"/>
<evidence type="ECO:0000313" key="5">
    <source>
        <dbReference type="EMBL" id="ANB75811.1"/>
    </source>
</evidence>
<name>A0A160FSD5_9BURK</name>
<evidence type="ECO:0000256" key="1">
    <source>
        <dbReference type="ARBA" id="ARBA00001917"/>
    </source>
</evidence>
<reference evidence="5 6" key="1">
    <citation type="journal article" date="2016" name="Gene">
        <title>PacBio SMRT assembly of a complex multi-replicon genome reveals chlorocatechol degradative operon in a region of genome plasticity.</title>
        <authorList>
            <person name="Ricker N."/>
            <person name="Shen S.Y."/>
            <person name="Goordial J."/>
            <person name="Jin S."/>
            <person name="Fulthorpe R.R."/>
        </authorList>
    </citation>
    <scope>NUCLEOTIDE SEQUENCE [LARGE SCALE GENOMIC DNA]</scope>
    <source>
        <strain evidence="5 6">OLGA172</strain>
    </source>
</reference>
<dbReference type="InterPro" id="IPR045247">
    <property type="entry name" value="Oye-like"/>
</dbReference>
<feature type="domain" description="NADH:flavin oxidoreductase/NADH oxidase N-terminal" evidence="4">
    <location>
        <begin position="5"/>
        <end position="344"/>
    </location>
</feature>
<comment type="cofactor">
    <cofactor evidence="1">
        <name>FMN</name>
        <dbReference type="ChEBI" id="CHEBI:58210"/>
    </cofactor>
</comment>
<organism evidence="5 6">
    <name type="scientific">Paraburkholderia phytofirmans OLGA172</name>
    <dbReference type="NCBI Taxonomy" id="1417228"/>
    <lineage>
        <taxon>Bacteria</taxon>
        <taxon>Pseudomonadati</taxon>
        <taxon>Pseudomonadota</taxon>
        <taxon>Betaproteobacteria</taxon>
        <taxon>Burkholderiales</taxon>
        <taxon>Burkholderiaceae</taxon>
        <taxon>Paraburkholderia</taxon>
    </lineage>
</organism>
<keyword evidence="3" id="KW-0560">Oxidoreductase</keyword>
<evidence type="ECO:0000256" key="3">
    <source>
        <dbReference type="ARBA" id="ARBA00023002"/>
    </source>
</evidence>
<dbReference type="Gene3D" id="3.20.20.70">
    <property type="entry name" value="Aldolase class I"/>
    <property type="match status" value="1"/>
</dbReference>
<dbReference type="InterPro" id="IPR013785">
    <property type="entry name" value="Aldolase_TIM"/>
</dbReference>
<dbReference type="KEGG" id="buz:AYM40_26240"/>
<dbReference type="EMBL" id="CP014579">
    <property type="protein sequence ID" value="ANB75811.1"/>
    <property type="molecule type" value="Genomic_DNA"/>
</dbReference>
<dbReference type="OrthoDB" id="8985337at2"/>
<dbReference type="GO" id="GO:0005829">
    <property type="term" value="C:cytosol"/>
    <property type="evidence" value="ECO:0007669"/>
    <property type="project" value="TreeGrafter"/>
</dbReference>
<evidence type="ECO:0000259" key="4">
    <source>
        <dbReference type="Pfam" id="PF00724"/>
    </source>
</evidence>
<dbReference type="PANTHER" id="PTHR22893:SF98">
    <property type="entry name" value="OXIDOREDUCTASE"/>
    <property type="match status" value="1"/>
</dbReference>
<dbReference type="PANTHER" id="PTHR22893">
    <property type="entry name" value="NADH OXIDOREDUCTASE-RELATED"/>
    <property type="match status" value="1"/>
</dbReference>
<dbReference type="Pfam" id="PF00724">
    <property type="entry name" value="Oxidored_FMN"/>
    <property type="match status" value="1"/>
</dbReference>
<dbReference type="SUPFAM" id="SSF51395">
    <property type="entry name" value="FMN-linked oxidoreductases"/>
    <property type="match status" value="1"/>
</dbReference>
<dbReference type="Proteomes" id="UP000076852">
    <property type="component" value="Chromosome 2"/>
</dbReference>
<accession>A0A160FSD5</accession>